<dbReference type="InterPro" id="IPR006195">
    <property type="entry name" value="aa-tRNA-synth_II"/>
</dbReference>
<keyword evidence="4 7" id="KW-0067">ATP-binding</keyword>
<dbReference type="InterPro" id="IPR044136">
    <property type="entry name" value="Lys-tRNA-ligase_II_N"/>
</dbReference>
<keyword evidence="7" id="KW-0648">Protein biosynthesis</keyword>
<dbReference type="NCBIfam" id="NF001756">
    <property type="entry name" value="PRK00484.1"/>
    <property type="match status" value="1"/>
</dbReference>
<feature type="binding site" evidence="7">
    <location>
        <position position="398"/>
    </location>
    <ligand>
        <name>Mg(2+)</name>
        <dbReference type="ChEBI" id="CHEBI:18420"/>
        <label>1</label>
    </ligand>
</feature>
<keyword evidence="5 7" id="KW-0030">Aminoacyl-tRNA synthetase</keyword>
<dbReference type="CDD" id="cd04322">
    <property type="entry name" value="LysRS_N"/>
    <property type="match status" value="1"/>
</dbReference>
<sequence length="489" mass="55099">MDELVAQRIAKLEELRRLGIDPYPPRWDRTHTSREVVAIVEALPPGVSEAEGVEVRVAGRVMARRDMGKATFIDILDGAGRLQVLLRANATAGYDLLRLVDLGDFVGFTGIPIRTRTGQPTVAASSWTMLAKALHAPPEKYHGLADPDLRQRRRYLDLMANEETRRVFEIRSKTVAAIRRFLDDRGFMEVETPILQVTEGGAAARPFVTHFNALDEPRVLRISLELFLKRLLVGGFERVYEIGRNFRNEGMSFKHNPEFTMLESYQAYADYNDVAAMTEEMISTVAQQVLGTTTITFRGQEIDLAPPWRRMTFFEALKAFGGPDLDVFTDADSLRAELRRRGLPVTDQMGYGKLADEAMSHYVEPNLIQPTFLLDYPVELSPLAKRKPGNPRLVERFECFIAGFECGNAYTELNDPLDQRQRFEQQLALKAAGDDEVELVDEDFLFALEHGMPPTGGFGMGIDRLVMLLTGQSSIREVILFPPVRSIED</sequence>
<comment type="similarity">
    <text evidence="7">Belongs to the class-II aminoacyl-tRNA synthetase family.</text>
</comment>
<dbReference type="Gene3D" id="3.30.930.10">
    <property type="entry name" value="Bira Bifunctional Protein, Domain 2"/>
    <property type="match status" value="1"/>
</dbReference>
<keyword evidence="1 7" id="KW-0436">Ligase</keyword>
<gene>
    <name evidence="7 10" type="primary">lysS</name>
    <name evidence="10" type="ORF">O0235_14260</name>
</gene>
<keyword evidence="7 8" id="KW-0460">Magnesium</keyword>
<reference evidence="10 11" key="1">
    <citation type="journal article" date="2023" name="ISME J.">
        <title>Thermophilic Dehalococcoidia with unusual traits shed light on an unexpected past.</title>
        <authorList>
            <person name="Palmer M."/>
            <person name="Covington J.K."/>
            <person name="Zhou E.M."/>
            <person name="Thomas S.C."/>
            <person name="Habib N."/>
            <person name="Seymour C.O."/>
            <person name="Lai D."/>
            <person name="Johnston J."/>
            <person name="Hashimi A."/>
            <person name="Jiao J.Y."/>
            <person name="Muok A.R."/>
            <person name="Liu L."/>
            <person name="Xian W.D."/>
            <person name="Zhi X.Y."/>
            <person name="Li M.M."/>
            <person name="Silva L.P."/>
            <person name="Bowen B.P."/>
            <person name="Louie K."/>
            <person name="Briegel A."/>
            <person name="Pett-Ridge J."/>
            <person name="Weber P.K."/>
            <person name="Tocheva E.I."/>
            <person name="Woyke T."/>
            <person name="Northen T.R."/>
            <person name="Mayali X."/>
            <person name="Li W.J."/>
            <person name="Hedlund B.P."/>
        </authorList>
    </citation>
    <scope>NUCLEOTIDE SEQUENCE [LARGE SCALE GENOMIC DNA]</scope>
    <source>
        <strain evidence="10 11">YIM 72310</strain>
    </source>
</reference>
<keyword evidence="7" id="KW-0963">Cytoplasm</keyword>
<dbReference type="EC" id="6.1.1.6" evidence="7"/>
<dbReference type="GO" id="GO:0004824">
    <property type="term" value="F:lysine-tRNA ligase activity"/>
    <property type="evidence" value="ECO:0007669"/>
    <property type="project" value="UniProtKB-EC"/>
</dbReference>
<dbReference type="InterPro" id="IPR002313">
    <property type="entry name" value="Lys-tRNA-ligase_II"/>
</dbReference>
<feature type="binding site" evidence="7">
    <location>
        <position position="405"/>
    </location>
    <ligand>
        <name>Mg(2+)</name>
        <dbReference type="ChEBI" id="CHEBI:18420"/>
        <label>2</label>
    </ligand>
</feature>
<dbReference type="PRINTS" id="PR00982">
    <property type="entry name" value="TRNASYNTHLYS"/>
</dbReference>
<comment type="catalytic activity">
    <reaction evidence="6 7 8">
        <text>tRNA(Lys) + L-lysine + ATP = L-lysyl-tRNA(Lys) + AMP + diphosphate</text>
        <dbReference type="Rhea" id="RHEA:20792"/>
        <dbReference type="Rhea" id="RHEA-COMP:9696"/>
        <dbReference type="Rhea" id="RHEA-COMP:9697"/>
        <dbReference type="ChEBI" id="CHEBI:30616"/>
        <dbReference type="ChEBI" id="CHEBI:32551"/>
        <dbReference type="ChEBI" id="CHEBI:33019"/>
        <dbReference type="ChEBI" id="CHEBI:78442"/>
        <dbReference type="ChEBI" id="CHEBI:78529"/>
        <dbReference type="ChEBI" id="CHEBI:456215"/>
        <dbReference type="EC" id="6.1.1.6"/>
    </reaction>
</comment>
<dbReference type="RefSeq" id="WP_270056439.1">
    <property type="nucleotide sequence ID" value="NZ_CP115149.1"/>
</dbReference>
<evidence type="ECO:0000313" key="11">
    <source>
        <dbReference type="Proteomes" id="UP001212803"/>
    </source>
</evidence>
<dbReference type="NCBIfam" id="TIGR00499">
    <property type="entry name" value="lysS_bact"/>
    <property type="match status" value="1"/>
</dbReference>
<accession>A0ABY7M7B7</accession>
<dbReference type="InterPro" id="IPR045864">
    <property type="entry name" value="aa-tRNA-synth_II/BPL/LPL"/>
</dbReference>
<keyword evidence="3 7" id="KW-0547">Nucleotide-binding</keyword>
<name>A0ABY7M7B7_9CHLR</name>
<organism evidence="10 11">
    <name type="scientific">Tepidiforma flava</name>
    <dbReference type="NCBI Taxonomy" id="3004094"/>
    <lineage>
        <taxon>Bacteria</taxon>
        <taxon>Bacillati</taxon>
        <taxon>Chloroflexota</taxon>
        <taxon>Tepidiformia</taxon>
        <taxon>Tepidiformales</taxon>
        <taxon>Tepidiformaceae</taxon>
        <taxon>Tepidiforma</taxon>
    </lineage>
</organism>
<dbReference type="SUPFAM" id="SSF50249">
    <property type="entry name" value="Nucleic acid-binding proteins"/>
    <property type="match status" value="1"/>
</dbReference>
<keyword evidence="2 7" id="KW-0479">Metal-binding</keyword>
<dbReference type="PANTHER" id="PTHR42918">
    <property type="entry name" value="LYSYL-TRNA SYNTHETASE"/>
    <property type="match status" value="1"/>
</dbReference>
<dbReference type="PANTHER" id="PTHR42918:SF15">
    <property type="entry name" value="LYSINE--TRNA LIGASE, CHLOROPLASTIC_MITOCHONDRIAL"/>
    <property type="match status" value="1"/>
</dbReference>
<evidence type="ECO:0000256" key="8">
    <source>
        <dbReference type="RuleBase" id="RU000336"/>
    </source>
</evidence>
<protein>
    <recommendedName>
        <fullName evidence="7">Lysine--tRNA ligase</fullName>
        <ecNumber evidence="7">6.1.1.6</ecNumber>
    </recommendedName>
    <alternativeName>
        <fullName evidence="7">Lysyl-tRNA synthetase</fullName>
        <shortName evidence="7">LysRS</shortName>
    </alternativeName>
</protein>
<comment type="cofactor">
    <cofactor evidence="7 8">
        <name>Mg(2+)</name>
        <dbReference type="ChEBI" id="CHEBI:18420"/>
    </cofactor>
    <text evidence="7 8">Binds 3 Mg(2+) ions per subunit.</text>
</comment>
<feature type="binding site" evidence="7">
    <location>
        <position position="405"/>
    </location>
    <ligand>
        <name>Mg(2+)</name>
        <dbReference type="ChEBI" id="CHEBI:18420"/>
        <label>1</label>
    </ligand>
</feature>
<dbReference type="Pfam" id="PF00152">
    <property type="entry name" value="tRNA-synt_2"/>
    <property type="match status" value="1"/>
</dbReference>
<evidence type="ECO:0000256" key="2">
    <source>
        <dbReference type="ARBA" id="ARBA00022723"/>
    </source>
</evidence>
<proteinExistence type="inferred from homology"/>
<evidence type="ECO:0000256" key="1">
    <source>
        <dbReference type="ARBA" id="ARBA00022598"/>
    </source>
</evidence>
<feature type="domain" description="Aminoacyl-transfer RNA synthetases class-II family profile" evidence="9">
    <location>
        <begin position="168"/>
        <end position="482"/>
    </location>
</feature>
<evidence type="ECO:0000256" key="3">
    <source>
        <dbReference type="ARBA" id="ARBA00022741"/>
    </source>
</evidence>
<keyword evidence="11" id="KW-1185">Reference proteome</keyword>
<evidence type="ECO:0000256" key="4">
    <source>
        <dbReference type="ARBA" id="ARBA00022840"/>
    </source>
</evidence>
<evidence type="ECO:0000256" key="6">
    <source>
        <dbReference type="ARBA" id="ARBA00048573"/>
    </source>
</evidence>
<dbReference type="HAMAP" id="MF_00252">
    <property type="entry name" value="Lys_tRNA_synth_class2"/>
    <property type="match status" value="1"/>
</dbReference>
<evidence type="ECO:0000259" key="9">
    <source>
        <dbReference type="PROSITE" id="PS50862"/>
    </source>
</evidence>
<dbReference type="PROSITE" id="PS50862">
    <property type="entry name" value="AA_TRNA_LIGASE_II"/>
    <property type="match status" value="1"/>
</dbReference>
<dbReference type="CDD" id="cd00775">
    <property type="entry name" value="LysRS_core"/>
    <property type="match status" value="1"/>
</dbReference>
<dbReference type="Gene3D" id="2.40.50.140">
    <property type="entry name" value="Nucleic acid-binding proteins"/>
    <property type="match status" value="1"/>
</dbReference>
<dbReference type="EMBL" id="CP115149">
    <property type="protein sequence ID" value="WBL35914.1"/>
    <property type="molecule type" value="Genomic_DNA"/>
</dbReference>
<dbReference type="SUPFAM" id="SSF55681">
    <property type="entry name" value="Class II aaRS and biotin synthetases"/>
    <property type="match status" value="1"/>
</dbReference>
<evidence type="ECO:0000256" key="5">
    <source>
        <dbReference type="ARBA" id="ARBA00023146"/>
    </source>
</evidence>
<evidence type="ECO:0000256" key="7">
    <source>
        <dbReference type="HAMAP-Rule" id="MF_00252"/>
    </source>
</evidence>
<dbReference type="InterPro" id="IPR004364">
    <property type="entry name" value="Aa-tRNA-synt_II"/>
</dbReference>
<dbReference type="InterPro" id="IPR004365">
    <property type="entry name" value="NA-bd_OB_tRNA"/>
</dbReference>
<comment type="subunit">
    <text evidence="7">Homodimer.</text>
</comment>
<evidence type="ECO:0000313" key="10">
    <source>
        <dbReference type="EMBL" id="WBL35914.1"/>
    </source>
</evidence>
<dbReference type="Pfam" id="PF01336">
    <property type="entry name" value="tRNA_anti-codon"/>
    <property type="match status" value="1"/>
</dbReference>
<dbReference type="Proteomes" id="UP001212803">
    <property type="component" value="Chromosome"/>
</dbReference>
<dbReference type="InterPro" id="IPR012340">
    <property type="entry name" value="NA-bd_OB-fold"/>
</dbReference>
<comment type="subcellular location">
    <subcellularLocation>
        <location evidence="7">Cytoplasm</location>
    </subcellularLocation>
</comment>
<dbReference type="InterPro" id="IPR018149">
    <property type="entry name" value="Lys-tRNA-synth_II_C"/>
</dbReference>